<keyword evidence="1" id="KW-0812">Transmembrane</keyword>
<evidence type="ECO:0000256" key="1">
    <source>
        <dbReference type="SAM" id="Phobius"/>
    </source>
</evidence>
<name>A0A4Q5LTZ4_9BACT</name>
<reference evidence="4 5" key="1">
    <citation type="submission" date="2019-02" db="EMBL/GenBank/DDBJ databases">
        <title>Bacterial novel species Emticicia sp. 17J42-9 isolated from soil.</title>
        <authorList>
            <person name="Jung H.-Y."/>
        </authorList>
    </citation>
    <scope>NUCLEOTIDE SEQUENCE [LARGE SCALE GENOMIC DNA]</scope>
    <source>
        <strain evidence="4 5">17J42-9</strain>
    </source>
</reference>
<gene>
    <name evidence="4" type="ORF">EWM59_23555</name>
</gene>
<proteinExistence type="predicted"/>
<dbReference type="EMBL" id="SEWF01000055">
    <property type="protein sequence ID" value="RYU93121.1"/>
    <property type="molecule type" value="Genomic_DNA"/>
</dbReference>
<evidence type="ECO:0000313" key="5">
    <source>
        <dbReference type="Proteomes" id="UP000293162"/>
    </source>
</evidence>
<accession>A0A4Q5LTZ4</accession>
<dbReference type="InterPro" id="IPR026444">
    <property type="entry name" value="Secre_tail"/>
</dbReference>
<dbReference type="AlphaFoldDB" id="A0A4Q5LTZ4"/>
<dbReference type="InterPro" id="IPR030934">
    <property type="entry name" value="Intein_C"/>
</dbReference>
<feature type="domain" description="Secretion system C-terminal sorting" evidence="3">
    <location>
        <begin position="589"/>
        <end position="665"/>
    </location>
</feature>
<keyword evidence="5" id="KW-1185">Reference proteome</keyword>
<evidence type="ECO:0000259" key="3">
    <source>
        <dbReference type="Pfam" id="PF18962"/>
    </source>
</evidence>
<dbReference type="RefSeq" id="WP_130023710.1">
    <property type="nucleotide sequence ID" value="NZ_SEWF01000055.1"/>
</dbReference>
<feature type="transmembrane region" description="Helical" evidence="1">
    <location>
        <begin position="12"/>
        <end position="30"/>
    </location>
</feature>
<dbReference type="Proteomes" id="UP000293162">
    <property type="component" value="Unassembled WGS sequence"/>
</dbReference>
<feature type="domain" description="DUF11" evidence="2">
    <location>
        <begin position="155"/>
        <end position="266"/>
    </location>
</feature>
<dbReference type="NCBIfam" id="TIGR04183">
    <property type="entry name" value="Por_Secre_tail"/>
    <property type="match status" value="1"/>
</dbReference>
<evidence type="ECO:0000313" key="4">
    <source>
        <dbReference type="EMBL" id="RYU93121.1"/>
    </source>
</evidence>
<dbReference type="Pfam" id="PF18962">
    <property type="entry name" value="Por_Secre_tail"/>
    <property type="match status" value="1"/>
</dbReference>
<protein>
    <submittedName>
        <fullName evidence="4">T9SS type A sorting domain-containing protein</fullName>
    </submittedName>
</protein>
<dbReference type="PROSITE" id="PS50818">
    <property type="entry name" value="INTEIN_C_TER"/>
    <property type="match status" value="1"/>
</dbReference>
<sequence length="668" mass="73818">MKNFLSLSGSKYSGLYRAGFIIVAFILLGFNKGDSNDLINGFLKVVVQDRCYPPTFSVRSIDVTQANANDARILISNIDNATRYTISENGVEGIDYSKSILISPGKREIEIKNLPNPATIKAYTIRVYNSETCYADQTIVLEHVNFANLTDYSKLELIQAVDIHTPQLDEVVTFTTLIVNKGNKTATNVAVQNLLSSSLKVVYFYADKGVFEAIGGGWGIGNVNGGETIKLIIKAKVTQSGLSYCTSYIWRQNGVEKDMKNPVANADESDYGVSCVSVPVELKKDETYRVTLKRYKGVKWYYKNVSSGLYEEITKDTSPNIAIINKDSSLSIAKGGEYTFSKTSGTCNITSCCPILVQGCVGPKIVIDSIYCNKKVDSYSIRVKLEGDDWALIQQIYAGVTNIGMPTAYDYLKRLNKLPLQSSAGYVVAHSNGFYTIENVPAFMPNVSLVATDITGACSTSKIVNAPNCELPTVQIPLVLNQNETFSPGSPMPAFSVTNTSKGTEVLWFDDEKAERPIAMGLEFTPKRGGTYYVAARDKKTKVVSEKRELTLTEVNDSEEEMFTTKVCKCESATMKTDDDLSNVNISALYPNPADKEINFDYTLPDNIPSAKLVFFNLSGTVIDTYTIENRDTKLKVITADWMAGTYVYQVIINNKRFVSNKFIVIHN</sequence>
<dbReference type="InterPro" id="IPR001434">
    <property type="entry name" value="OmcB-like_DUF11"/>
</dbReference>
<dbReference type="Pfam" id="PF01345">
    <property type="entry name" value="DUF11"/>
    <property type="match status" value="1"/>
</dbReference>
<organism evidence="4 5">
    <name type="scientific">Emticicia agri</name>
    <dbReference type="NCBI Taxonomy" id="2492393"/>
    <lineage>
        <taxon>Bacteria</taxon>
        <taxon>Pseudomonadati</taxon>
        <taxon>Bacteroidota</taxon>
        <taxon>Cytophagia</taxon>
        <taxon>Cytophagales</taxon>
        <taxon>Leadbetterellaceae</taxon>
        <taxon>Emticicia</taxon>
    </lineage>
</organism>
<dbReference type="OrthoDB" id="905678at2"/>
<keyword evidence="1" id="KW-1133">Transmembrane helix</keyword>
<comment type="caution">
    <text evidence="4">The sequence shown here is derived from an EMBL/GenBank/DDBJ whole genome shotgun (WGS) entry which is preliminary data.</text>
</comment>
<evidence type="ECO:0000259" key="2">
    <source>
        <dbReference type="Pfam" id="PF01345"/>
    </source>
</evidence>
<keyword evidence="1" id="KW-0472">Membrane</keyword>